<dbReference type="SUPFAM" id="SSF48695">
    <property type="entry name" value="Multiheme cytochromes"/>
    <property type="match status" value="1"/>
</dbReference>
<dbReference type="Pfam" id="PF03170">
    <property type="entry name" value="BcsB"/>
    <property type="match status" value="1"/>
</dbReference>
<accession>A0A7C2VEV5</accession>
<dbReference type="GO" id="GO:0006011">
    <property type="term" value="P:UDP-alpha-D-glucose metabolic process"/>
    <property type="evidence" value="ECO:0007669"/>
    <property type="project" value="InterPro"/>
</dbReference>
<dbReference type="AlphaFoldDB" id="A0A7C2VEV5"/>
<sequence>MRKLMLLSAMVGIAFSQPVIDPPFADRLFPYVKYSEVWTGTPALVKDATIPNTLIVYGSKEDPEVVALAGRVAYYLGQWTEDIGFNAEDVKQSRMPELLVSDQRLKDLNYQNLIVVGTNNSVVKELGLSFEKPTIKLVQKDGKNILVVGGANKEQVMQAGRYLADVRLSFKAGAYKTFFSFVALRGYIEKGEFDAALRLIKSPTGISACGKNMALAGPMVAQWSDDLKAVVKHRNNILYNELPKALEEKNKEKAVSLWKEAMLTCYQCHQGINVPQVRKFKPLESIHAKHQRIAESFGLVKVIGNQKSCIACHAGPTNTRGY</sequence>
<gene>
    <name evidence="1" type="ORF">ENO47_01385</name>
</gene>
<proteinExistence type="predicted"/>
<name>A0A7C2VEV5_9AQUI</name>
<dbReference type="EMBL" id="DSFP01000022">
    <property type="protein sequence ID" value="HEW45315.1"/>
    <property type="molecule type" value="Genomic_DNA"/>
</dbReference>
<protein>
    <submittedName>
        <fullName evidence="1">Uncharacterized protein</fullName>
    </submittedName>
</protein>
<comment type="caution">
    <text evidence="1">The sequence shown here is derived from an EMBL/GenBank/DDBJ whole genome shotgun (WGS) entry which is preliminary data.</text>
</comment>
<evidence type="ECO:0000313" key="1">
    <source>
        <dbReference type="EMBL" id="HEW45315.1"/>
    </source>
</evidence>
<dbReference type="GO" id="GO:0016020">
    <property type="term" value="C:membrane"/>
    <property type="evidence" value="ECO:0007669"/>
    <property type="project" value="InterPro"/>
</dbReference>
<dbReference type="InterPro" id="IPR036280">
    <property type="entry name" value="Multihaem_cyt_sf"/>
</dbReference>
<reference evidence="1" key="1">
    <citation type="journal article" date="2020" name="mSystems">
        <title>Genome- and Community-Level Interaction Insights into Carbon Utilization and Element Cycling Functions of Hydrothermarchaeota in Hydrothermal Sediment.</title>
        <authorList>
            <person name="Zhou Z."/>
            <person name="Liu Y."/>
            <person name="Xu W."/>
            <person name="Pan J."/>
            <person name="Luo Z.H."/>
            <person name="Li M."/>
        </authorList>
    </citation>
    <scope>NUCLEOTIDE SEQUENCE [LARGE SCALE GENOMIC DNA]</scope>
    <source>
        <strain evidence="1">SpSt-132</strain>
    </source>
</reference>
<dbReference type="InterPro" id="IPR018513">
    <property type="entry name" value="Cell_synthase_bac"/>
</dbReference>
<organism evidence="1">
    <name type="scientific">Hydrogenobacter sp</name>
    <dbReference type="NCBI Taxonomy" id="2152829"/>
    <lineage>
        <taxon>Bacteria</taxon>
        <taxon>Pseudomonadati</taxon>
        <taxon>Aquificota</taxon>
        <taxon>Aquificia</taxon>
        <taxon>Aquificales</taxon>
        <taxon>Aquificaceae</taxon>
        <taxon>Hydrogenobacter</taxon>
    </lineage>
</organism>